<protein>
    <submittedName>
        <fullName evidence="1">ABC transporter ATP-binding protein</fullName>
    </submittedName>
</protein>
<keyword evidence="1" id="KW-0067">ATP-binding</keyword>
<dbReference type="Proteomes" id="UP001058074">
    <property type="component" value="Unassembled WGS sequence"/>
</dbReference>
<evidence type="ECO:0000313" key="2">
    <source>
        <dbReference type="Proteomes" id="UP001058074"/>
    </source>
</evidence>
<comment type="caution">
    <text evidence="1">The sequence shown here is derived from an EMBL/GenBank/DDBJ whole genome shotgun (WGS) entry which is preliminary data.</text>
</comment>
<evidence type="ECO:0000313" key="1">
    <source>
        <dbReference type="EMBL" id="GKX67022.1"/>
    </source>
</evidence>
<proteinExistence type="predicted"/>
<sequence length="235" mass="26071">MSQITIKDMVKRYVTCGTVTMALDGVSVDINEGEMVAIMGPSGSGKTTMLNMLGVLDTPTNGEYFLNQTPVEKLSSSNLAEIRNKTIGFIFQQFALIDEYTIQENVELPLVYRNLYCSRKDRLSRGEIKKRVYNIINDVGLKEHINKYPAQLSGGQQQRVAIARALVGEPDIVIADEPTGALDQKTGKEVMELLMDINKKGKTIIIVTHDEKIAAYCKRRIDILDGKIISDKASA</sequence>
<keyword evidence="2" id="KW-1185">Reference proteome</keyword>
<accession>A0ACB5RE11</accession>
<keyword evidence="1" id="KW-0547">Nucleotide-binding</keyword>
<reference evidence="1" key="1">
    <citation type="journal article" date="2025" name="Int. J. Syst. Evol. Microbiol.">
        <title>Inconstantimicrobium mannanitabidum sp. nov., a novel member of the family Clostridiaceae isolated from anoxic soil under the treatment of reductive soil disinfestation.</title>
        <authorList>
            <person name="Ueki A."/>
            <person name="Tonouchi A."/>
            <person name="Honma S."/>
            <person name="Kaku N."/>
            <person name="Ueki K."/>
        </authorList>
    </citation>
    <scope>NUCLEOTIDE SEQUENCE</scope>
    <source>
        <strain evidence="1">TW13</strain>
    </source>
</reference>
<organism evidence="1 2">
    <name type="scientific">Inconstantimicrobium mannanitabidum</name>
    <dbReference type="NCBI Taxonomy" id="1604901"/>
    <lineage>
        <taxon>Bacteria</taxon>
        <taxon>Bacillati</taxon>
        <taxon>Bacillota</taxon>
        <taxon>Clostridia</taxon>
        <taxon>Eubacteriales</taxon>
        <taxon>Clostridiaceae</taxon>
        <taxon>Inconstantimicrobium</taxon>
    </lineage>
</organism>
<dbReference type="EMBL" id="BROD01000001">
    <property type="protein sequence ID" value="GKX67022.1"/>
    <property type="molecule type" value="Genomic_DNA"/>
</dbReference>
<name>A0ACB5RE11_9CLOT</name>
<gene>
    <name evidence="1" type="ORF">rsdtw13_22800</name>
</gene>